<dbReference type="Pfam" id="PF13400">
    <property type="entry name" value="Tad"/>
    <property type="match status" value="1"/>
</dbReference>
<evidence type="ECO:0000313" key="3">
    <source>
        <dbReference type="EMBL" id="MDP4573526.1"/>
    </source>
</evidence>
<proteinExistence type="predicted"/>
<keyword evidence="1" id="KW-0472">Membrane</keyword>
<comment type="caution">
    <text evidence="3">The sequence shown here is derived from an EMBL/GenBank/DDBJ whole genome shotgun (WGS) entry which is preliminary data.</text>
</comment>
<evidence type="ECO:0000256" key="1">
    <source>
        <dbReference type="SAM" id="Phobius"/>
    </source>
</evidence>
<protein>
    <submittedName>
        <fullName evidence="3">Pilus assembly protein TadG-related protein</fullName>
    </submittedName>
</protein>
<accession>A0ABT9HK84</accession>
<reference evidence="3 4" key="1">
    <citation type="submission" date="2023-08" db="EMBL/GenBank/DDBJ databases">
        <title>genomic of G39.</title>
        <authorList>
            <person name="Wang Y."/>
        </authorList>
    </citation>
    <scope>NUCLEOTIDE SEQUENCE [LARGE SCALE GENOMIC DNA]</scope>
    <source>
        <strain evidence="3 4">G39</strain>
    </source>
</reference>
<dbReference type="EMBL" id="JAVAIM010000001">
    <property type="protein sequence ID" value="MDP4573526.1"/>
    <property type="molecule type" value="Genomic_DNA"/>
</dbReference>
<gene>
    <name evidence="3" type="ORF">Q9K02_00050</name>
</gene>
<organism evidence="3 4">
    <name type="scientific">Qipengyuania profundimaris</name>
    <dbReference type="NCBI Taxonomy" id="3067652"/>
    <lineage>
        <taxon>Bacteria</taxon>
        <taxon>Pseudomonadati</taxon>
        <taxon>Pseudomonadota</taxon>
        <taxon>Alphaproteobacteria</taxon>
        <taxon>Sphingomonadales</taxon>
        <taxon>Erythrobacteraceae</taxon>
        <taxon>Qipengyuania</taxon>
    </lineage>
</organism>
<dbReference type="Proteomes" id="UP001240639">
    <property type="component" value="Unassembled WGS sequence"/>
</dbReference>
<evidence type="ECO:0000313" key="4">
    <source>
        <dbReference type="Proteomes" id="UP001240639"/>
    </source>
</evidence>
<sequence length="534" mass="56445">MGMLSEFLRDESGASAALYALALPALVGMVGIGFDYSRLVSLDTELQNAADQAALAGATQLDQLPGSIARATAQARSLVSNDTRFANDDGAATVGIPEGQIYFYANLADAENGTNPLASDADEQARFIRVQVETRTANYALTPIAGAISDTIDAEAVAGIGSAVCRIPPLMICNPDEPLNNTDPTVDFNANNYIGDGLLVVQQGQWDPGAFGFLDLGLGANGVEEALAWVSPTGNCVPVNGPEVIDVEIEPGLKTSTIDAINTRFDLYDNCPTGGSCPASINSIKDVTHKSDAAGVPNISANKACTFGTNGQTDGWSVPANPYAPTTDAALPATTTPSPMGHPRDVCHSLGPDDNTCGRFGDGFWDRDAYFRSRYGWDSAAWQTNTGFTASGTRPDRPTRYEVYQWEIANKGSVIDGATILGRWTNGTRGNYAQPICSASKGGAPGTTPTSTVADRRRMSVAVINCHAENVRGKSGPYAIRRFIDIFLVEPSLNRPDRTDKKDIYVEIIGESDAGGAGETAGTVIRRDVPFLVK</sequence>
<keyword evidence="4" id="KW-1185">Reference proteome</keyword>
<feature type="transmembrane region" description="Helical" evidence="1">
    <location>
        <begin position="12"/>
        <end position="34"/>
    </location>
</feature>
<dbReference type="RefSeq" id="WP_305931028.1">
    <property type="nucleotide sequence ID" value="NZ_JAVAIM010000001.1"/>
</dbReference>
<dbReference type="InterPro" id="IPR028087">
    <property type="entry name" value="Tad_N"/>
</dbReference>
<keyword evidence="1" id="KW-0812">Transmembrane</keyword>
<name>A0ABT9HK84_9SPHN</name>
<feature type="domain" description="Putative Flp pilus-assembly TadG-like N-terminal" evidence="2">
    <location>
        <begin position="15"/>
        <end position="59"/>
    </location>
</feature>
<keyword evidence="1" id="KW-1133">Transmembrane helix</keyword>
<evidence type="ECO:0000259" key="2">
    <source>
        <dbReference type="Pfam" id="PF13400"/>
    </source>
</evidence>